<name>A0A4R6IF71_9SPHI</name>
<dbReference type="OrthoDB" id="882303at2"/>
<evidence type="ECO:0000313" key="2">
    <source>
        <dbReference type="Proteomes" id="UP000295499"/>
    </source>
</evidence>
<sequence length="161" mass="17927">MSQKEIIVQGATCKCQYGDQTDKLKVLTQQKHYVNDKEGGEKLIASHVDVGMTFEKNTFGQCKMQPRGSSYAPCIPALNKWNGMYEDMVLINDGQVLVEDSKGICTIAGSPCISFVKTGQKANPSKQNIENADEETDSQVNPLVNMKELDKQDLYQFLNVQ</sequence>
<dbReference type="AlphaFoldDB" id="A0A4R6IF71"/>
<dbReference type="Proteomes" id="UP000295499">
    <property type="component" value="Unassembled WGS sequence"/>
</dbReference>
<organism evidence="1 2">
    <name type="scientific">Pedobacter duraquae</name>
    <dbReference type="NCBI Taxonomy" id="425511"/>
    <lineage>
        <taxon>Bacteria</taxon>
        <taxon>Pseudomonadati</taxon>
        <taxon>Bacteroidota</taxon>
        <taxon>Sphingobacteriia</taxon>
        <taxon>Sphingobacteriales</taxon>
        <taxon>Sphingobacteriaceae</taxon>
        <taxon>Pedobacter</taxon>
    </lineage>
</organism>
<dbReference type="Pfam" id="PF14107">
    <property type="entry name" value="DUF4280"/>
    <property type="match status" value="1"/>
</dbReference>
<keyword evidence="2" id="KW-1185">Reference proteome</keyword>
<evidence type="ECO:0000313" key="1">
    <source>
        <dbReference type="EMBL" id="TDO20712.1"/>
    </source>
</evidence>
<dbReference type="EMBL" id="SNWM01000004">
    <property type="protein sequence ID" value="TDO20712.1"/>
    <property type="molecule type" value="Genomic_DNA"/>
</dbReference>
<dbReference type="RefSeq" id="WP_133557431.1">
    <property type="nucleotide sequence ID" value="NZ_SNWM01000004.1"/>
</dbReference>
<gene>
    <name evidence="1" type="ORF">CLV32_3345</name>
</gene>
<accession>A0A4R6IF71</accession>
<comment type="caution">
    <text evidence="1">The sequence shown here is derived from an EMBL/GenBank/DDBJ whole genome shotgun (WGS) entry which is preliminary data.</text>
</comment>
<proteinExistence type="predicted"/>
<reference evidence="1 2" key="1">
    <citation type="submission" date="2019-03" db="EMBL/GenBank/DDBJ databases">
        <title>Genomic Encyclopedia of Archaeal and Bacterial Type Strains, Phase II (KMG-II): from individual species to whole genera.</title>
        <authorList>
            <person name="Goeker M."/>
        </authorList>
    </citation>
    <scope>NUCLEOTIDE SEQUENCE [LARGE SCALE GENOMIC DNA]</scope>
    <source>
        <strain evidence="1 2">DSM 19034</strain>
    </source>
</reference>
<protein>
    <submittedName>
        <fullName evidence="1">Uncharacterized protein DUF4280</fullName>
    </submittedName>
</protein>
<dbReference type="InterPro" id="IPR025460">
    <property type="entry name" value="DUF4280"/>
</dbReference>